<evidence type="ECO:0000256" key="2">
    <source>
        <dbReference type="SAM" id="MobiDB-lite"/>
    </source>
</evidence>
<evidence type="ECO:0008006" key="5">
    <source>
        <dbReference type="Google" id="ProtNLM"/>
    </source>
</evidence>
<feature type="compositionally biased region" description="Low complexity" evidence="2">
    <location>
        <begin position="557"/>
        <end position="573"/>
    </location>
</feature>
<dbReference type="EMBL" id="LYUB02000009">
    <property type="protein sequence ID" value="OVF08295.1"/>
    <property type="molecule type" value="Genomic_DNA"/>
</dbReference>
<feature type="region of interest" description="Disordered" evidence="2">
    <location>
        <begin position="387"/>
        <end position="415"/>
    </location>
</feature>
<reference evidence="3 4" key="1">
    <citation type="submission" date="2017-04" db="EMBL/GenBank/DDBJ databases">
        <title>Draft genome of the yeast Clavispora lusitaniae type strain CBS 6936.</title>
        <authorList>
            <person name="Durrens P."/>
            <person name="Klopp C."/>
            <person name="Biteau N."/>
            <person name="Fitton-Ouhabi V."/>
            <person name="Dementhon K."/>
            <person name="Accoceberry I."/>
            <person name="Sherman D.J."/>
            <person name="Noel T."/>
        </authorList>
    </citation>
    <scope>NUCLEOTIDE SEQUENCE [LARGE SCALE GENOMIC DNA]</scope>
    <source>
        <strain evidence="3 4">CBS 6936</strain>
    </source>
</reference>
<feature type="region of interest" description="Disordered" evidence="2">
    <location>
        <begin position="557"/>
        <end position="648"/>
    </location>
</feature>
<proteinExistence type="predicted"/>
<feature type="coiled-coil region" evidence="1">
    <location>
        <begin position="440"/>
        <end position="467"/>
    </location>
</feature>
<comment type="caution">
    <text evidence="3">The sequence shown here is derived from an EMBL/GenBank/DDBJ whole genome shotgun (WGS) entry which is preliminary data.</text>
</comment>
<organism evidence="3 4">
    <name type="scientific">Clavispora lusitaniae</name>
    <name type="common">Candida lusitaniae</name>
    <dbReference type="NCBI Taxonomy" id="36911"/>
    <lineage>
        <taxon>Eukaryota</taxon>
        <taxon>Fungi</taxon>
        <taxon>Dikarya</taxon>
        <taxon>Ascomycota</taxon>
        <taxon>Saccharomycotina</taxon>
        <taxon>Pichiomycetes</taxon>
        <taxon>Metschnikowiaceae</taxon>
        <taxon>Clavispora</taxon>
    </lineage>
</organism>
<evidence type="ECO:0000313" key="4">
    <source>
        <dbReference type="Proteomes" id="UP000195602"/>
    </source>
</evidence>
<sequence length="648" mass="72466">MSNLRPNLYHTLTSPELMGFRQFESDSALETGVQCFSPVPEIEKKDNKELLDALAERSNEEYRDITFPIQLQPNPKYAPRVSFDTIDICYAEEPVDDDSLYTRLSEGTDRGRGRDREFVVRSPSSSPNRLLSPIGNPGVSIFRNHIAYPTTPIITRRGCTFSRTHKDFEDLYSGKLASKNLRPVLPRRVILVYISGRKHTWVALDWILRSFIENGDTVIVAAAMNHSLGRKQTRNSNYPSPSNFQAKTARVRFRQRTRPEFIKSITSNVMNYCLKVVNPDVISRITVEILEGKTKDVLRDMYRLYEPNIVSTASKVNSRNSAPLKSWNSSRLSDRLVKNFPLPVLVVPASNMARFERSLRRHIMKENGYPMSASASSVTEMSADTSKVSTSIVSGESDAAQVPPSEQTSTSKNEDILSLSDSLHSSDTGSMSSSDSYNSYEEIAELYEDYKNNIHNKLDELSTAEVNEHYFSNFARAISDKSLSFCEELSSVNPDFKGQGALLARAITGSNSFGAVPYKTKSLLAPLEDKKSGLSYEELKRNLMMNAARKQSIGMAPSISVSSPTSSSTSGHTTPKHTSLKFAVDAEAPTQKRAGSKLKKYLSHDESSSGKVDLKVSKSHPDIRGIETPAPDSEKKKKKKKKKFWKLF</sequence>
<keyword evidence="1" id="KW-0175">Coiled coil</keyword>
<dbReference type="InterPro" id="IPR014729">
    <property type="entry name" value="Rossmann-like_a/b/a_fold"/>
</dbReference>
<feature type="compositionally biased region" description="Basic residues" evidence="2">
    <location>
        <begin position="636"/>
        <end position="648"/>
    </location>
</feature>
<evidence type="ECO:0000256" key="1">
    <source>
        <dbReference type="SAM" id="Coils"/>
    </source>
</evidence>
<dbReference type="Gene3D" id="3.40.50.620">
    <property type="entry name" value="HUPs"/>
    <property type="match status" value="1"/>
</dbReference>
<name>A0AA91PZV3_CLALS</name>
<dbReference type="Proteomes" id="UP000195602">
    <property type="component" value="Unassembled WGS sequence"/>
</dbReference>
<dbReference type="AlphaFoldDB" id="A0AA91PZV3"/>
<gene>
    <name evidence="3" type="ORF">A9F13_09g02387</name>
</gene>
<protein>
    <recommendedName>
        <fullName evidence="5">UspA domain-containing protein</fullName>
    </recommendedName>
</protein>
<dbReference type="KEGG" id="clus:A9F13_09g02387"/>
<evidence type="ECO:0000313" key="3">
    <source>
        <dbReference type="EMBL" id="OVF08295.1"/>
    </source>
</evidence>
<feature type="compositionally biased region" description="Basic and acidic residues" evidence="2">
    <location>
        <begin position="602"/>
        <end position="625"/>
    </location>
</feature>
<accession>A0AA91PZV3</accession>